<name>A0AA41XBW3_9BACI</name>
<dbReference type="InterPro" id="IPR000182">
    <property type="entry name" value="GNAT_dom"/>
</dbReference>
<keyword evidence="3" id="KW-1185">Reference proteome</keyword>
<proteinExistence type="predicted"/>
<comment type="caution">
    <text evidence="2">The sequence shown here is derived from an EMBL/GenBank/DDBJ whole genome shotgun (WGS) entry which is preliminary data.</text>
</comment>
<reference evidence="2" key="1">
    <citation type="submission" date="2022-07" db="EMBL/GenBank/DDBJ databases">
        <authorList>
            <person name="Li W.-J."/>
            <person name="Deng Q.-Q."/>
        </authorList>
    </citation>
    <scope>NUCLEOTIDE SEQUENCE</scope>
    <source>
        <strain evidence="2">SYSU M60031</strain>
    </source>
</reference>
<evidence type="ECO:0000313" key="2">
    <source>
        <dbReference type="EMBL" id="MCP8970833.1"/>
    </source>
</evidence>
<dbReference type="Pfam" id="PF13673">
    <property type="entry name" value="Acetyltransf_10"/>
    <property type="match status" value="1"/>
</dbReference>
<dbReference type="PROSITE" id="PS51186">
    <property type="entry name" value="GNAT"/>
    <property type="match status" value="1"/>
</dbReference>
<feature type="domain" description="N-acetyltransferase" evidence="1">
    <location>
        <begin position="4"/>
        <end position="131"/>
    </location>
</feature>
<protein>
    <submittedName>
        <fullName evidence="2">GNAT family N-acetyltransferase</fullName>
    </submittedName>
</protein>
<dbReference type="Gene3D" id="3.40.630.30">
    <property type="match status" value="1"/>
</dbReference>
<gene>
    <name evidence="2" type="ORF">NK662_20145</name>
</gene>
<dbReference type="SUPFAM" id="SSF55729">
    <property type="entry name" value="Acyl-CoA N-acyltransferases (Nat)"/>
    <property type="match status" value="1"/>
</dbReference>
<evidence type="ECO:0000313" key="3">
    <source>
        <dbReference type="Proteomes" id="UP001156102"/>
    </source>
</evidence>
<organism evidence="2 3">
    <name type="scientific">Ectobacillus ponti</name>
    <dbReference type="NCBI Taxonomy" id="2961894"/>
    <lineage>
        <taxon>Bacteria</taxon>
        <taxon>Bacillati</taxon>
        <taxon>Bacillota</taxon>
        <taxon>Bacilli</taxon>
        <taxon>Bacillales</taxon>
        <taxon>Bacillaceae</taxon>
        <taxon>Ectobacillus</taxon>
    </lineage>
</organism>
<sequence>MTELEIRSYKESDFMEIRQLTAAEGWHNLAARSEEWQAAWRSSQIALVALAEGELAGYVRGLTDGVVTLYICELLVRPACRGLGAGKALLQRAHALYPETRMEMLASSTSHTYYEARGFRPFYGFRKTMNE</sequence>
<evidence type="ECO:0000259" key="1">
    <source>
        <dbReference type="PROSITE" id="PS51186"/>
    </source>
</evidence>
<accession>A0AA41XBW3</accession>
<dbReference type="AlphaFoldDB" id="A0AA41XBW3"/>
<dbReference type="Proteomes" id="UP001156102">
    <property type="component" value="Unassembled WGS sequence"/>
</dbReference>
<dbReference type="RefSeq" id="WP_254760760.1">
    <property type="nucleotide sequence ID" value="NZ_JANCLT010000015.1"/>
</dbReference>
<dbReference type="GO" id="GO:0016747">
    <property type="term" value="F:acyltransferase activity, transferring groups other than amino-acyl groups"/>
    <property type="evidence" value="ECO:0007669"/>
    <property type="project" value="InterPro"/>
</dbReference>
<dbReference type="CDD" id="cd04301">
    <property type="entry name" value="NAT_SF"/>
    <property type="match status" value="1"/>
</dbReference>
<dbReference type="EMBL" id="JANCLT010000015">
    <property type="protein sequence ID" value="MCP8970833.1"/>
    <property type="molecule type" value="Genomic_DNA"/>
</dbReference>
<dbReference type="InterPro" id="IPR016181">
    <property type="entry name" value="Acyl_CoA_acyltransferase"/>
</dbReference>